<dbReference type="Gene3D" id="1.10.8.60">
    <property type="match status" value="1"/>
</dbReference>
<dbReference type="Gene3D" id="3.40.50.300">
    <property type="entry name" value="P-loop containing nucleotide triphosphate hydrolases"/>
    <property type="match status" value="1"/>
</dbReference>
<evidence type="ECO:0000259" key="11">
    <source>
        <dbReference type="SMART" id="SM00382"/>
    </source>
</evidence>
<evidence type="ECO:0000256" key="7">
    <source>
        <dbReference type="ARBA" id="ARBA00022942"/>
    </source>
</evidence>
<dbReference type="GO" id="GO:0000502">
    <property type="term" value="C:proteasome complex"/>
    <property type="evidence" value="ECO:0007669"/>
    <property type="project" value="UniProtKB-KW"/>
</dbReference>
<dbReference type="InterPro" id="IPR050221">
    <property type="entry name" value="26S_Proteasome_ATPase"/>
</dbReference>
<accession>A0A7J7MGR9</accession>
<comment type="caution">
    <text evidence="12">The sequence shown here is derived from an EMBL/GenBank/DDBJ whole genome shotgun (WGS) entry which is preliminary data.</text>
</comment>
<dbReference type="InterPro" id="IPR003960">
    <property type="entry name" value="ATPase_AAA_CS"/>
</dbReference>
<feature type="coiled-coil region" evidence="10">
    <location>
        <begin position="34"/>
        <end position="68"/>
    </location>
</feature>
<keyword evidence="5 9" id="KW-0547">Nucleotide-binding</keyword>
<keyword evidence="13" id="KW-1185">Reference proteome</keyword>
<evidence type="ECO:0000256" key="6">
    <source>
        <dbReference type="ARBA" id="ARBA00022840"/>
    </source>
</evidence>
<dbReference type="FunFam" id="3.40.50.300:FF:000037">
    <property type="entry name" value="26S protease regulatory subunit 6A"/>
    <property type="match status" value="1"/>
</dbReference>
<evidence type="ECO:0000256" key="4">
    <source>
        <dbReference type="ARBA" id="ARBA00022490"/>
    </source>
</evidence>
<evidence type="ECO:0000256" key="3">
    <source>
        <dbReference type="ARBA" id="ARBA00006914"/>
    </source>
</evidence>
<dbReference type="Pfam" id="PF17862">
    <property type="entry name" value="AAA_lid_3"/>
    <property type="match status" value="1"/>
</dbReference>
<dbReference type="OrthoDB" id="9443236at2759"/>
<dbReference type="EMBL" id="JACGCM010001517">
    <property type="protein sequence ID" value="KAF6154115.1"/>
    <property type="molecule type" value="Genomic_DNA"/>
</dbReference>
<keyword evidence="6 9" id="KW-0067">ATP-binding</keyword>
<dbReference type="SUPFAM" id="SSF52540">
    <property type="entry name" value="P-loop containing nucleoside triphosphate hydrolases"/>
    <property type="match status" value="1"/>
</dbReference>
<evidence type="ECO:0000256" key="9">
    <source>
        <dbReference type="RuleBase" id="RU003651"/>
    </source>
</evidence>
<dbReference type="GO" id="GO:0016887">
    <property type="term" value="F:ATP hydrolysis activity"/>
    <property type="evidence" value="ECO:0007669"/>
    <property type="project" value="InterPro"/>
</dbReference>
<dbReference type="FunFam" id="1.10.8.60:FF:000009">
    <property type="entry name" value="26S protease regulatory subunit 6A"/>
    <property type="match status" value="1"/>
</dbReference>
<dbReference type="AlphaFoldDB" id="A0A7J7MGR9"/>
<proteinExistence type="inferred from homology"/>
<dbReference type="GO" id="GO:0005737">
    <property type="term" value="C:cytoplasm"/>
    <property type="evidence" value="ECO:0007669"/>
    <property type="project" value="UniProtKB-SubCell"/>
</dbReference>
<dbReference type="InterPro" id="IPR012340">
    <property type="entry name" value="NA-bd_OB-fold"/>
</dbReference>
<dbReference type="InterPro" id="IPR027417">
    <property type="entry name" value="P-loop_NTPase"/>
</dbReference>
<dbReference type="FunFam" id="2.40.50.140:FF:000076">
    <property type="entry name" value="26S protease regulatory subunit 6A"/>
    <property type="match status" value="1"/>
</dbReference>
<keyword evidence="7" id="KW-0647">Proteasome</keyword>
<evidence type="ECO:0000313" key="12">
    <source>
        <dbReference type="EMBL" id="KAF6154115.1"/>
    </source>
</evidence>
<dbReference type="GO" id="GO:0010498">
    <property type="term" value="P:proteasomal protein catabolic process"/>
    <property type="evidence" value="ECO:0007669"/>
    <property type="project" value="UniProtKB-ARBA"/>
</dbReference>
<comment type="similarity">
    <text evidence="3 9">Belongs to the AAA ATPase family.</text>
</comment>
<gene>
    <name evidence="12" type="ORF">GIB67_009815</name>
</gene>
<dbReference type="PANTHER" id="PTHR23073">
    <property type="entry name" value="26S PROTEASOME REGULATORY SUBUNIT"/>
    <property type="match status" value="1"/>
</dbReference>
<dbReference type="Pfam" id="PF00004">
    <property type="entry name" value="AAA"/>
    <property type="match status" value="1"/>
</dbReference>
<keyword evidence="8" id="KW-0539">Nucleus</keyword>
<sequence>MASAMVEDNMEDDQLASMSTEDILRASRLLDNEIRALKEETQRTTLDLDSYKEKIKENQEKIKLNKQLPYLVGNIVEILEMNPEDEAEEDGANIDLDSQRKGKCVVLKTSTRQTIFLPVVGLVDPDKLKPGDLVGVNKDSYLILDTLPSEYDSRVKAMEVDEKPTEDYNDIGGLEKQIQELVEAIVLPMTHKERFEKLGVRPPKGVLLYGPPGTGKTLMARACAAQTNATFLKLAGPQLVQMFIGDGAKLVRDAFQLAKEKSPCIIFIDEIDAIGTKRFDSEVSGDREVQRTMLELLNQLDGFSSDDRIKVIAATNRADILDPALMRSGRLDRKIEFPHPTEEARARILQIHSRKMNVHPDVNFEELARSTDDFNGAQLKAVCVEAGMLALRRDATEVIHEDFNEGIIQVQAKKKSSLNYYA</sequence>
<evidence type="ECO:0000256" key="2">
    <source>
        <dbReference type="ARBA" id="ARBA00004496"/>
    </source>
</evidence>
<name>A0A7J7MGR9_9MAGN</name>
<dbReference type="SMART" id="SM00382">
    <property type="entry name" value="AAA"/>
    <property type="match status" value="1"/>
</dbReference>
<keyword evidence="4" id="KW-0963">Cytoplasm</keyword>
<keyword evidence="10" id="KW-0175">Coiled coil</keyword>
<organism evidence="12 13">
    <name type="scientific">Kingdonia uniflora</name>
    <dbReference type="NCBI Taxonomy" id="39325"/>
    <lineage>
        <taxon>Eukaryota</taxon>
        <taxon>Viridiplantae</taxon>
        <taxon>Streptophyta</taxon>
        <taxon>Embryophyta</taxon>
        <taxon>Tracheophyta</taxon>
        <taxon>Spermatophyta</taxon>
        <taxon>Magnoliopsida</taxon>
        <taxon>Ranunculales</taxon>
        <taxon>Circaeasteraceae</taxon>
        <taxon>Kingdonia</taxon>
    </lineage>
</organism>
<comment type="subcellular location">
    <subcellularLocation>
        <location evidence="2">Cytoplasm</location>
    </subcellularLocation>
    <subcellularLocation>
        <location evidence="1">Nucleus</location>
    </subcellularLocation>
</comment>
<protein>
    <recommendedName>
        <fullName evidence="11">AAA+ ATPase domain-containing protein</fullName>
    </recommendedName>
</protein>
<dbReference type="InterPro" id="IPR032501">
    <property type="entry name" value="Prot_ATP_ID_OB_2nd"/>
</dbReference>
<evidence type="ECO:0000256" key="5">
    <source>
        <dbReference type="ARBA" id="ARBA00022741"/>
    </source>
</evidence>
<dbReference type="Proteomes" id="UP000541444">
    <property type="component" value="Unassembled WGS sequence"/>
</dbReference>
<feature type="domain" description="AAA+ ATPase" evidence="11">
    <location>
        <begin position="202"/>
        <end position="341"/>
    </location>
</feature>
<evidence type="ECO:0000256" key="10">
    <source>
        <dbReference type="SAM" id="Coils"/>
    </source>
</evidence>
<reference evidence="12 13" key="1">
    <citation type="journal article" date="2020" name="IScience">
        <title>Genome Sequencing of the Endangered Kingdonia uniflora (Circaeasteraceae, Ranunculales) Reveals Potential Mechanisms of Evolutionary Specialization.</title>
        <authorList>
            <person name="Sun Y."/>
            <person name="Deng T."/>
            <person name="Zhang A."/>
            <person name="Moore M.J."/>
            <person name="Landis J.B."/>
            <person name="Lin N."/>
            <person name="Zhang H."/>
            <person name="Zhang X."/>
            <person name="Huang J."/>
            <person name="Zhang X."/>
            <person name="Sun H."/>
            <person name="Wang H."/>
        </authorList>
    </citation>
    <scope>NUCLEOTIDE SEQUENCE [LARGE SCALE GENOMIC DNA]</scope>
    <source>
        <strain evidence="12">TB1705</strain>
        <tissue evidence="12">Leaf</tissue>
    </source>
</reference>
<dbReference type="InterPro" id="IPR003593">
    <property type="entry name" value="AAA+_ATPase"/>
</dbReference>
<evidence type="ECO:0000256" key="1">
    <source>
        <dbReference type="ARBA" id="ARBA00004123"/>
    </source>
</evidence>
<dbReference type="GO" id="GO:0005524">
    <property type="term" value="F:ATP binding"/>
    <property type="evidence" value="ECO:0007669"/>
    <property type="project" value="UniProtKB-KW"/>
</dbReference>
<dbReference type="Gene3D" id="2.40.50.140">
    <property type="entry name" value="Nucleic acid-binding proteins"/>
    <property type="match status" value="1"/>
</dbReference>
<dbReference type="PROSITE" id="PS00674">
    <property type="entry name" value="AAA"/>
    <property type="match status" value="1"/>
</dbReference>
<dbReference type="InterPro" id="IPR003959">
    <property type="entry name" value="ATPase_AAA_core"/>
</dbReference>
<dbReference type="GO" id="GO:0009553">
    <property type="term" value="P:embryo sac development"/>
    <property type="evidence" value="ECO:0007669"/>
    <property type="project" value="UniProtKB-ARBA"/>
</dbReference>
<dbReference type="GO" id="GO:0005634">
    <property type="term" value="C:nucleus"/>
    <property type="evidence" value="ECO:0007669"/>
    <property type="project" value="UniProtKB-SubCell"/>
</dbReference>
<dbReference type="Pfam" id="PF16450">
    <property type="entry name" value="Prot_ATP_ID_OB_C"/>
    <property type="match status" value="1"/>
</dbReference>
<evidence type="ECO:0000313" key="13">
    <source>
        <dbReference type="Proteomes" id="UP000541444"/>
    </source>
</evidence>
<evidence type="ECO:0000256" key="8">
    <source>
        <dbReference type="ARBA" id="ARBA00023242"/>
    </source>
</evidence>
<dbReference type="InterPro" id="IPR041569">
    <property type="entry name" value="AAA_lid_3"/>
</dbReference>